<dbReference type="Gene3D" id="4.10.240.10">
    <property type="entry name" value="Zn(2)-C6 fungal-type DNA-binding domain"/>
    <property type="match status" value="1"/>
</dbReference>
<gene>
    <name evidence="8" type="ORF">CspeluHIS016_0212080</name>
</gene>
<accession>A0AAD3YBQ5</accession>
<feature type="compositionally biased region" description="Basic residues" evidence="6">
    <location>
        <begin position="63"/>
        <end position="75"/>
    </location>
</feature>
<dbReference type="Proteomes" id="UP001222932">
    <property type="component" value="Unassembled WGS sequence"/>
</dbReference>
<dbReference type="SMART" id="SM00066">
    <property type="entry name" value="GAL4"/>
    <property type="match status" value="1"/>
</dbReference>
<protein>
    <recommendedName>
        <fullName evidence="7">Zn(2)-C6 fungal-type domain-containing protein</fullName>
    </recommendedName>
</protein>
<keyword evidence="4" id="KW-0804">Transcription</keyword>
<dbReference type="PANTHER" id="PTHR31845:SF19">
    <property type="entry name" value="TRANSCRIPTION FACTOR DOMAIN-CONTAINING PROTEIN"/>
    <property type="match status" value="1"/>
</dbReference>
<dbReference type="CDD" id="cd00067">
    <property type="entry name" value="GAL4"/>
    <property type="match status" value="1"/>
</dbReference>
<evidence type="ECO:0000256" key="4">
    <source>
        <dbReference type="ARBA" id="ARBA00023163"/>
    </source>
</evidence>
<organism evidence="8 9">
    <name type="scientific">Cutaneotrichosporon spelunceum</name>
    <dbReference type="NCBI Taxonomy" id="1672016"/>
    <lineage>
        <taxon>Eukaryota</taxon>
        <taxon>Fungi</taxon>
        <taxon>Dikarya</taxon>
        <taxon>Basidiomycota</taxon>
        <taxon>Agaricomycotina</taxon>
        <taxon>Tremellomycetes</taxon>
        <taxon>Trichosporonales</taxon>
        <taxon>Trichosporonaceae</taxon>
        <taxon>Cutaneotrichosporon</taxon>
    </lineage>
</organism>
<dbReference type="GO" id="GO:0005634">
    <property type="term" value="C:nucleus"/>
    <property type="evidence" value="ECO:0007669"/>
    <property type="project" value="UniProtKB-SubCell"/>
</dbReference>
<evidence type="ECO:0000313" key="9">
    <source>
        <dbReference type="Proteomes" id="UP001222932"/>
    </source>
</evidence>
<dbReference type="InterPro" id="IPR001138">
    <property type="entry name" value="Zn2Cys6_DnaBD"/>
</dbReference>
<reference evidence="8" key="1">
    <citation type="journal article" date="2023" name="BMC Genomics">
        <title>Chromosome-level genome assemblies of Cutaneotrichosporon spp. (Trichosporonales, Basidiomycota) reveal imbalanced evolution between nucleotide sequences and chromosome synteny.</title>
        <authorList>
            <person name="Kobayashi Y."/>
            <person name="Kayamori A."/>
            <person name="Aoki K."/>
            <person name="Shiwa Y."/>
            <person name="Matsutani M."/>
            <person name="Fujita N."/>
            <person name="Sugita T."/>
            <person name="Iwasaki W."/>
            <person name="Tanaka N."/>
            <person name="Takashima M."/>
        </authorList>
    </citation>
    <scope>NUCLEOTIDE SEQUENCE</scope>
    <source>
        <strain evidence="8">HIS016</strain>
    </source>
</reference>
<dbReference type="GO" id="GO:0000981">
    <property type="term" value="F:DNA-binding transcription factor activity, RNA polymerase II-specific"/>
    <property type="evidence" value="ECO:0007669"/>
    <property type="project" value="InterPro"/>
</dbReference>
<evidence type="ECO:0000259" key="7">
    <source>
        <dbReference type="PROSITE" id="PS50048"/>
    </source>
</evidence>
<evidence type="ECO:0000313" key="8">
    <source>
        <dbReference type="EMBL" id="GMK56152.1"/>
    </source>
</evidence>
<feature type="domain" description="Zn(2)-C6 fungal-type" evidence="7">
    <location>
        <begin position="25"/>
        <end position="60"/>
    </location>
</feature>
<dbReference type="AlphaFoldDB" id="A0AAD3YBQ5"/>
<feature type="compositionally biased region" description="Low complexity" evidence="6">
    <location>
        <begin position="115"/>
        <end position="126"/>
    </location>
</feature>
<dbReference type="SUPFAM" id="SSF57701">
    <property type="entry name" value="Zn2/Cys6 DNA-binding domain"/>
    <property type="match status" value="1"/>
</dbReference>
<keyword evidence="5" id="KW-0539">Nucleus</keyword>
<dbReference type="InterPro" id="IPR051089">
    <property type="entry name" value="prtT"/>
</dbReference>
<keyword evidence="3" id="KW-0238">DNA-binding</keyword>
<dbReference type="EMBL" id="BTCM01000002">
    <property type="protein sequence ID" value="GMK56152.1"/>
    <property type="molecule type" value="Genomic_DNA"/>
</dbReference>
<dbReference type="PANTHER" id="PTHR31845">
    <property type="entry name" value="FINGER DOMAIN PROTEIN, PUTATIVE-RELATED"/>
    <property type="match status" value="1"/>
</dbReference>
<reference evidence="8" key="2">
    <citation type="submission" date="2023-06" db="EMBL/GenBank/DDBJ databases">
        <authorList>
            <person name="Kobayashi Y."/>
            <person name="Kayamori A."/>
            <person name="Aoki K."/>
            <person name="Shiwa Y."/>
            <person name="Fujita N."/>
            <person name="Sugita T."/>
            <person name="Iwasaki W."/>
            <person name="Tanaka N."/>
            <person name="Takashima M."/>
        </authorList>
    </citation>
    <scope>NUCLEOTIDE SEQUENCE</scope>
    <source>
        <strain evidence="8">HIS016</strain>
    </source>
</reference>
<keyword evidence="2" id="KW-0805">Transcription regulation</keyword>
<dbReference type="PROSITE" id="PS50048">
    <property type="entry name" value="ZN2_CY6_FUNGAL_2"/>
    <property type="match status" value="1"/>
</dbReference>
<keyword evidence="9" id="KW-1185">Reference proteome</keyword>
<dbReference type="GO" id="GO:0008270">
    <property type="term" value="F:zinc ion binding"/>
    <property type="evidence" value="ECO:0007669"/>
    <property type="project" value="InterPro"/>
</dbReference>
<dbReference type="InterPro" id="IPR036864">
    <property type="entry name" value="Zn2-C6_fun-type_DNA-bd_sf"/>
</dbReference>
<evidence type="ECO:0000256" key="2">
    <source>
        <dbReference type="ARBA" id="ARBA00023015"/>
    </source>
</evidence>
<proteinExistence type="predicted"/>
<evidence type="ECO:0000256" key="6">
    <source>
        <dbReference type="SAM" id="MobiDB-lite"/>
    </source>
</evidence>
<dbReference type="GO" id="GO:0000976">
    <property type="term" value="F:transcription cis-regulatory region binding"/>
    <property type="evidence" value="ECO:0007669"/>
    <property type="project" value="TreeGrafter"/>
</dbReference>
<evidence type="ECO:0000256" key="5">
    <source>
        <dbReference type="ARBA" id="ARBA00023242"/>
    </source>
</evidence>
<dbReference type="CDD" id="cd12148">
    <property type="entry name" value="fungal_TF_MHR"/>
    <property type="match status" value="1"/>
</dbReference>
<sequence length="663" mass="73987">MSAAAESADHTSSASNPAAPRPRKACTNCRSLKTRCLPTPNSHPQSPCLRCSGLDLVCEYRSAKRGPPKGRKRTSRNNGPLNPFARAAASSAAKGEIDSPPPNDSGLTDMSLAEATAQPSSTSTAAPPSPLEEPGMTPRLVTSEDTSSSVEPTAPLPLPDVPGVLPFQQLITPEAASSVESLPPVQWSADILARELSPSRPPSQPPVASFYPNEVALIQPQFGPPSLENYFEPDVSLDSWVSEPSDPACAPWLSYADPVDIGLLSEGEARHLLKRAMDDIFPMGPIFDRHFHTFERVRSSSPLFTAALFVAVRFFRPELTEVILDLAETNINRAMRRSHVHIPLVQALLLLVGWKRPQDRSAYYKIGLATRLLAQLRVSWDTTREFTSVDEERAHVDMERTMSVAFTTELSYSILLRLPVSNFLPIPDFGEMLLWAEKHRHLDVPGDMFMVFVAELWHYHFSPAGDLWFKSREEWVEKETAYRAVVNKWLGSGLITGVYRGNGELLGQSRLLTINFLGFRHGYQTSSGFVDCLESFAFVIKRVAINGELQFYTEAPLTQIVMPAILAYQARTFLSVSEIARVRQIVAELRSVFDDTAERVTRDHAIRRAQRSYRRIFQALDEWSITDDDVQHQDIDTFLSQFGYMFDGSISERVRAPEHMSSR</sequence>
<dbReference type="PROSITE" id="PS00463">
    <property type="entry name" value="ZN2_CY6_FUNGAL_1"/>
    <property type="match status" value="1"/>
</dbReference>
<feature type="region of interest" description="Disordered" evidence="6">
    <location>
        <begin position="61"/>
        <end position="161"/>
    </location>
</feature>
<comment type="caution">
    <text evidence="8">The sequence shown here is derived from an EMBL/GenBank/DDBJ whole genome shotgun (WGS) entry which is preliminary data.</text>
</comment>
<feature type="region of interest" description="Disordered" evidence="6">
    <location>
        <begin position="1"/>
        <end position="25"/>
    </location>
</feature>
<name>A0AAD3YBQ5_9TREE</name>
<evidence type="ECO:0000256" key="1">
    <source>
        <dbReference type="ARBA" id="ARBA00004123"/>
    </source>
</evidence>
<evidence type="ECO:0000256" key="3">
    <source>
        <dbReference type="ARBA" id="ARBA00023125"/>
    </source>
</evidence>
<comment type="subcellular location">
    <subcellularLocation>
        <location evidence="1">Nucleus</location>
    </subcellularLocation>
</comment>